<dbReference type="Proteomes" id="UP001219568">
    <property type="component" value="Unassembled WGS sequence"/>
</dbReference>
<protein>
    <submittedName>
        <fullName evidence="3">Uncharacterized protein</fullName>
    </submittedName>
</protein>
<dbReference type="EMBL" id="JAQJZL010000002">
    <property type="protein sequence ID" value="KAJ6052739.1"/>
    <property type="molecule type" value="Genomic_DNA"/>
</dbReference>
<name>A0AAD6NDD1_PENCN</name>
<feature type="chain" id="PRO_5041953494" evidence="2">
    <location>
        <begin position="22"/>
        <end position="339"/>
    </location>
</feature>
<dbReference type="SUPFAM" id="SSF52047">
    <property type="entry name" value="RNI-like"/>
    <property type="match status" value="1"/>
</dbReference>
<dbReference type="Gene3D" id="3.80.10.10">
    <property type="entry name" value="Ribonuclease Inhibitor"/>
    <property type="match status" value="1"/>
</dbReference>
<gene>
    <name evidence="3" type="ORF">N7460_003273</name>
</gene>
<comment type="caution">
    <text evidence="3">The sequence shown here is derived from an EMBL/GenBank/DDBJ whole genome shotgun (WGS) entry which is preliminary data.</text>
</comment>
<feature type="region of interest" description="Disordered" evidence="1">
    <location>
        <begin position="163"/>
        <end position="187"/>
    </location>
</feature>
<evidence type="ECO:0000313" key="3">
    <source>
        <dbReference type="EMBL" id="KAJ6052739.1"/>
    </source>
</evidence>
<dbReference type="InterPro" id="IPR032675">
    <property type="entry name" value="LRR_dom_sf"/>
</dbReference>
<evidence type="ECO:0000313" key="4">
    <source>
        <dbReference type="Proteomes" id="UP001219568"/>
    </source>
</evidence>
<feature type="signal peptide" evidence="2">
    <location>
        <begin position="1"/>
        <end position="21"/>
    </location>
</feature>
<keyword evidence="4" id="KW-1185">Reference proteome</keyword>
<proteinExistence type="predicted"/>
<sequence>MSLRSDTILSVLLVSLPCLERLEIGLGHANYDGFDNEFLVDDLVQDILCEIPGGEVLINTKPVLEGLTHLKIECRDTSAGDPVRLMRWLQLPSLTYFFGTKWSGINLEDEDIKGLPTVLTPSLIHLEFRDCAFTAPYLHRILAGCDSLETLIYQRGWSEEVVKEDDDDDDDGQDSGQTVQDDNDEEQEDKDILLVSDLTAALRTRCDTLKSLELSFAKCAWHDWEHLYLSPINLACMKVLTKLNIAAGMGLWSNPKIPLNARLPRTLELLSITSPQNETELRNLIHVLCTLLRYREKQLPNLQELRIEAPIEGDPTVFGLQWLKQEADNAGIQLRIIDL</sequence>
<accession>A0AAD6NDD1</accession>
<evidence type="ECO:0000256" key="1">
    <source>
        <dbReference type="SAM" id="MobiDB-lite"/>
    </source>
</evidence>
<feature type="compositionally biased region" description="Acidic residues" evidence="1">
    <location>
        <begin position="163"/>
        <end position="173"/>
    </location>
</feature>
<keyword evidence="2" id="KW-0732">Signal</keyword>
<dbReference type="AlphaFoldDB" id="A0AAD6NDD1"/>
<reference evidence="3" key="1">
    <citation type="journal article" date="2023" name="IMA Fungus">
        <title>Comparative genomic study of the Penicillium genus elucidates a diverse pangenome and 15 lateral gene transfer events.</title>
        <authorList>
            <person name="Petersen C."/>
            <person name="Sorensen T."/>
            <person name="Nielsen M.R."/>
            <person name="Sondergaard T.E."/>
            <person name="Sorensen J.L."/>
            <person name="Fitzpatrick D.A."/>
            <person name="Frisvad J.C."/>
            <person name="Nielsen K.L."/>
        </authorList>
    </citation>
    <scope>NUCLEOTIDE SEQUENCE</scope>
    <source>
        <strain evidence="3">IBT 15450</strain>
    </source>
</reference>
<evidence type="ECO:0000256" key="2">
    <source>
        <dbReference type="SAM" id="SignalP"/>
    </source>
</evidence>
<organism evidence="3 4">
    <name type="scientific">Penicillium canescens</name>
    <dbReference type="NCBI Taxonomy" id="5083"/>
    <lineage>
        <taxon>Eukaryota</taxon>
        <taxon>Fungi</taxon>
        <taxon>Dikarya</taxon>
        <taxon>Ascomycota</taxon>
        <taxon>Pezizomycotina</taxon>
        <taxon>Eurotiomycetes</taxon>
        <taxon>Eurotiomycetidae</taxon>
        <taxon>Eurotiales</taxon>
        <taxon>Aspergillaceae</taxon>
        <taxon>Penicillium</taxon>
    </lineage>
</organism>
<reference evidence="3" key="2">
    <citation type="submission" date="2023-01" db="EMBL/GenBank/DDBJ databases">
        <authorList>
            <person name="Petersen C."/>
        </authorList>
    </citation>
    <scope>NUCLEOTIDE SEQUENCE</scope>
    <source>
        <strain evidence="3">IBT 15450</strain>
    </source>
</reference>